<keyword evidence="8" id="KW-0732">Signal</keyword>
<feature type="transmembrane region" description="Helical" evidence="7">
    <location>
        <begin position="186"/>
        <end position="206"/>
    </location>
</feature>
<feature type="chain" id="PRO_5043852501" description="Transmembrane protein 198" evidence="8">
    <location>
        <begin position="31"/>
        <end position="298"/>
    </location>
</feature>
<evidence type="ECO:0000313" key="10">
    <source>
        <dbReference type="EMBL" id="CAI5740922.1"/>
    </source>
</evidence>
<evidence type="ECO:0000256" key="5">
    <source>
        <dbReference type="ARBA" id="ARBA00023136"/>
    </source>
</evidence>
<organism evidence="10 11">
    <name type="scientific">Hyaloperonospora brassicae</name>
    <name type="common">Brassica downy mildew</name>
    <name type="synonym">Peronospora brassicae</name>
    <dbReference type="NCBI Taxonomy" id="162125"/>
    <lineage>
        <taxon>Eukaryota</taxon>
        <taxon>Sar</taxon>
        <taxon>Stramenopiles</taxon>
        <taxon>Oomycota</taxon>
        <taxon>Peronosporomycetes</taxon>
        <taxon>Peronosporales</taxon>
        <taxon>Peronosporaceae</taxon>
        <taxon>Hyaloperonospora</taxon>
    </lineage>
</organism>
<sequence>MLSTTALCFSPVMSMLLLLLLSFHAAVVDAADAASDTVKSLFDSAEGIEIGGSVLAIAAIAVGAVMIAAGYRFFRATLFAIGFICGGVGLAIAIEHIFDSESWVITASWVAFAAGGLVCGILVMALYSLGIFVAGAAGGVVLAMLIHNSVGHRIYSSHPQVVLIVLCVVLGLLCGALALKLEKPVLITATSLFGAAVLVWGVGYFAGDFPSANDLKQYATQDVNGDWVYSIPDAWWAYLAAILVLFVLGLFIQFRKTGRGAAHHSARAIKRRPEGAHYVEASSPQPQSVRFGNPASHV</sequence>
<dbReference type="PANTHER" id="PTHR31247">
    <property type="entry name" value="TRANSMEMBRANE PROTEIN 198 FAMILY MEMBER"/>
    <property type="match status" value="1"/>
</dbReference>
<feature type="signal peptide" evidence="8">
    <location>
        <begin position="1"/>
        <end position="30"/>
    </location>
</feature>
<dbReference type="AlphaFoldDB" id="A0AAV0UWQ8"/>
<feature type="domain" description="TM7S3/TM198-like" evidence="9">
    <location>
        <begin position="57"/>
        <end position="254"/>
    </location>
</feature>
<accession>A0AAV0UWQ8</accession>
<evidence type="ECO:0000256" key="3">
    <source>
        <dbReference type="ARBA" id="ARBA00022692"/>
    </source>
</evidence>
<protein>
    <recommendedName>
        <fullName evidence="6">Transmembrane protein 198</fullName>
    </recommendedName>
</protein>
<feature type="transmembrane region" description="Helical" evidence="7">
    <location>
        <begin position="131"/>
        <end position="149"/>
    </location>
</feature>
<evidence type="ECO:0000256" key="1">
    <source>
        <dbReference type="ARBA" id="ARBA00004141"/>
    </source>
</evidence>
<dbReference type="GO" id="GO:0005886">
    <property type="term" value="C:plasma membrane"/>
    <property type="evidence" value="ECO:0007669"/>
    <property type="project" value="TreeGrafter"/>
</dbReference>
<dbReference type="InterPro" id="IPR025256">
    <property type="entry name" value="TM7S3/TM198-like_dom"/>
</dbReference>
<feature type="transmembrane region" description="Helical" evidence="7">
    <location>
        <begin position="78"/>
        <end position="98"/>
    </location>
</feature>
<feature type="transmembrane region" description="Helical" evidence="7">
    <location>
        <begin position="235"/>
        <end position="254"/>
    </location>
</feature>
<evidence type="ECO:0000256" key="8">
    <source>
        <dbReference type="SAM" id="SignalP"/>
    </source>
</evidence>
<comment type="similarity">
    <text evidence="2">Belongs to the TMEM198 family.</text>
</comment>
<evidence type="ECO:0000256" key="4">
    <source>
        <dbReference type="ARBA" id="ARBA00022989"/>
    </source>
</evidence>
<feature type="transmembrane region" description="Helical" evidence="7">
    <location>
        <begin position="54"/>
        <end position="71"/>
    </location>
</feature>
<reference evidence="10" key="1">
    <citation type="submission" date="2022-12" db="EMBL/GenBank/DDBJ databases">
        <authorList>
            <person name="Webb A."/>
        </authorList>
    </citation>
    <scope>NUCLEOTIDE SEQUENCE</scope>
    <source>
        <strain evidence="10">Hp1</strain>
    </source>
</reference>
<dbReference type="PANTHER" id="PTHR31247:SF5">
    <property type="entry name" value="DUF4203 DOMAIN-CONTAINING PROTEIN"/>
    <property type="match status" value="1"/>
</dbReference>
<gene>
    <name evidence="10" type="ORF">HBR001_LOCUS8309</name>
</gene>
<name>A0AAV0UWQ8_HYABA</name>
<evidence type="ECO:0000256" key="6">
    <source>
        <dbReference type="ARBA" id="ARBA00049737"/>
    </source>
</evidence>
<dbReference type="InterPro" id="IPR040236">
    <property type="entry name" value="TMEM198"/>
</dbReference>
<evidence type="ECO:0000256" key="7">
    <source>
        <dbReference type="SAM" id="Phobius"/>
    </source>
</evidence>
<feature type="transmembrane region" description="Helical" evidence="7">
    <location>
        <begin position="161"/>
        <end position="179"/>
    </location>
</feature>
<comment type="subcellular location">
    <subcellularLocation>
        <location evidence="1">Membrane</location>
        <topology evidence="1">Multi-pass membrane protein</topology>
    </subcellularLocation>
</comment>
<keyword evidence="4 7" id="KW-1133">Transmembrane helix</keyword>
<evidence type="ECO:0000313" key="11">
    <source>
        <dbReference type="Proteomes" id="UP001162031"/>
    </source>
</evidence>
<evidence type="ECO:0000259" key="9">
    <source>
        <dbReference type="Pfam" id="PF13886"/>
    </source>
</evidence>
<keyword evidence="3 7" id="KW-0812">Transmembrane</keyword>
<dbReference type="EMBL" id="CANTFL010001446">
    <property type="protein sequence ID" value="CAI5740922.1"/>
    <property type="molecule type" value="Genomic_DNA"/>
</dbReference>
<dbReference type="Pfam" id="PF13886">
    <property type="entry name" value="TM7S3_TM198"/>
    <property type="match status" value="1"/>
</dbReference>
<keyword evidence="5 7" id="KW-0472">Membrane</keyword>
<comment type="caution">
    <text evidence="10">The sequence shown here is derived from an EMBL/GenBank/DDBJ whole genome shotgun (WGS) entry which is preliminary data.</text>
</comment>
<proteinExistence type="inferred from homology"/>
<dbReference type="Proteomes" id="UP001162031">
    <property type="component" value="Unassembled WGS sequence"/>
</dbReference>
<evidence type="ECO:0000256" key="2">
    <source>
        <dbReference type="ARBA" id="ARBA00006244"/>
    </source>
</evidence>
<keyword evidence="11" id="KW-1185">Reference proteome</keyword>
<feature type="transmembrane region" description="Helical" evidence="7">
    <location>
        <begin position="104"/>
        <end position="124"/>
    </location>
</feature>